<comment type="catalytic activity">
    <reaction evidence="20">
        <text>L-threonyl-[protein] + ATP = O-phospho-L-threonyl-[protein] + ADP + H(+)</text>
        <dbReference type="Rhea" id="RHEA:46608"/>
        <dbReference type="Rhea" id="RHEA-COMP:11060"/>
        <dbReference type="Rhea" id="RHEA-COMP:11605"/>
        <dbReference type="ChEBI" id="CHEBI:15378"/>
        <dbReference type="ChEBI" id="CHEBI:30013"/>
        <dbReference type="ChEBI" id="CHEBI:30616"/>
        <dbReference type="ChEBI" id="CHEBI:61977"/>
        <dbReference type="ChEBI" id="CHEBI:456216"/>
        <dbReference type="EC" id="2.7.11.1"/>
    </reaction>
</comment>
<reference evidence="28" key="1">
    <citation type="journal article" date="2012" name="Nat. Biotechnol.">
        <title>Reference genome sequence of the model plant Setaria.</title>
        <authorList>
            <person name="Bennetzen J.L."/>
            <person name="Schmutz J."/>
            <person name="Wang H."/>
            <person name="Percifield R."/>
            <person name="Hawkins J."/>
            <person name="Pontaroli A.C."/>
            <person name="Estep M."/>
            <person name="Feng L."/>
            <person name="Vaughn J.N."/>
            <person name="Grimwood J."/>
            <person name="Jenkins J."/>
            <person name="Barry K."/>
            <person name="Lindquist E."/>
            <person name="Hellsten U."/>
            <person name="Deshpande S."/>
            <person name="Wang X."/>
            <person name="Wu X."/>
            <person name="Mitros T."/>
            <person name="Triplett J."/>
            <person name="Yang X."/>
            <person name="Ye C.Y."/>
            <person name="Mauro-Herrera M."/>
            <person name="Wang L."/>
            <person name="Li P."/>
            <person name="Sharma M."/>
            <person name="Sharma R."/>
            <person name="Ronald P.C."/>
            <person name="Panaud O."/>
            <person name="Kellogg E.A."/>
            <person name="Brutnell T.P."/>
            <person name="Doust A.N."/>
            <person name="Tuskan G.A."/>
            <person name="Rokhsar D."/>
            <person name="Devos K.M."/>
        </authorList>
    </citation>
    <scope>NUCLEOTIDE SEQUENCE [LARGE SCALE GENOMIC DNA]</scope>
    <source>
        <strain evidence="28">Yugu1</strain>
    </source>
</reference>
<reference evidence="28" key="2">
    <citation type="submission" date="2015-07" db="EMBL/GenBank/DDBJ databases">
        <authorList>
            <person name="Noorani M."/>
        </authorList>
    </citation>
    <scope>NUCLEOTIDE SEQUENCE</scope>
    <source>
        <strain evidence="28">Yugu1</strain>
    </source>
</reference>
<evidence type="ECO:0000256" key="9">
    <source>
        <dbReference type="ARBA" id="ARBA00022679"/>
    </source>
</evidence>
<evidence type="ECO:0000256" key="25">
    <source>
        <dbReference type="PROSITE-ProRule" id="PRU10141"/>
    </source>
</evidence>
<dbReference type="Gene3D" id="1.10.510.10">
    <property type="entry name" value="Transferase(Phosphotransferase) domain 1"/>
    <property type="match status" value="1"/>
</dbReference>
<evidence type="ECO:0000256" key="19">
    <source>
        <dbReference type="ARBA" id="ARBA00023180"/>
    </source>
</evidence>
<evidence type="ECO:0000256" key="15">
    <source>
        <dbReference type="ARBA" id="ARBA00022840"/>
    </source>
</evidence>
<organism evidence="28">
    <name type="scientific">Setaria italica</name>
    <name type="common">Foxtail millet</name>
    <name type="synonym">Panicum italicum</name>
    <dbReference type="NCBI Taxonomy" id="4555"/>
    <lineage>
        <taxon>Eukaryota</taxon>
        <taxon>Viridiplantae</taxon>
        <taxon>Streptophyta</taxon>
        <taxon>Embryophyta</taxon>
        <taxon>Tracheophyta</taxon>
        <taxon>Spermatophyta</taxon>
        <taxon>Magnoliopsida</taxon>
        <taxon>Liliopsida</taxon>
        <taxon>Poales</taxon>
        <taxon>Poaceae</taxon>
        <taxon>PACMAD clade</taxon>
        <taxon>Panicoideae</taxon>
        <taxon>Panicodae</taxon>
        <taxon>Paniceae</taxon>
        <taxon>Cenchrinae</taxon>
        <taxon>Setaria</taxon>
    </lineage>
</organism>
<dbReference type="PROSITE" id="PS51450">
    <property type="entry name" value="LRR"/>
    <property type="match status" value="1"/>
</dbReference>
<keyword evidence="18" id="KW-0675">Receptor</keyword>
<evidence type="ECO:0000256" key="14">
    <source>
        <dbReference type="ARBA" id="ARBA00022777"/>
    </source>
</evidence>
<dbReference type="AlphaFoldDB" id="A0A368PGH2"/>
<dbReference type="Pfam" id="PF08263">
    <property type="entry name" value="LRRNT_2"/>
    <property type="match status" value="1"/>
</dbReference>
<evidence type="ECO:0000256" key="22">
    <source>
        <dbReference type="ARBA" id="ARBA00054320"/>
    </source>
</evidence>
<dbReference type="GO" id="GO:0005886">
    <property type="term" value="C:plasma membrane"/>
    <property type="evidence" value="ECO:0007669"/>
    <property type="project" value="UniProtKB-SubCell"/>
</dbReference>
<evidence type="ECO:0000256" key="7">
    <source>
        <dbReference type="ARBA" id="ARBA00022553"/>
    </source>
</evidence>
<sequence>MLMNHGLSFRSLVLTQIQAHTPVTSFPDQKPPGAMVVSIRSLLLAIVILQPFAGALTPASMAGPATATATTNAAVVSTDHLALMAFKSLIKSDPSQALASWGNRSVPICQWHGVACGVLGHRRGHVVALDLAELNLLGTISPSIGNLSYLRHLSLRRNRLHGVLPPELGHLQELKHLSLSYNFIEGQIPVSLSNCSRMKNMLLYSNKFRGQIPGELGSLHNLEVLAVGINRLTGSIPSSIWTLLNLQMLIVEYNNLTGEISPEIGNLANLTVLGFGSNQFSGPIPASIGNLSELNFFSFSTNNLTGSIPPLEGLSSLTVFELDRNNLKGRIPAWLGNLSSLVTLNLDRNSLEGNIPEALGNLGMLTVLSLSTNNLQGTIPHSIGNLHSLQNLHIDYNNELEGPLPPSIFNMSSLEVLDLQGNRLNGSFPPDLGNTLPALQLFLASENQFHGSIPPSLCNASMIQWIQTVDNLLSGTIPDCLGVNQKNLSVLTFAENQLETRNDRDWGFMFSLTNCSSLQLLDVGDNRLRGELPNSVGNLSKSMWYFGVNFNSITGNIPEGIGNLVGLNFINLGNNLFDGPIPDSLGKLKKLNRLYLSINNLSGSIPSSISNLQMLNLLSLGGNALGGEIPPSLSSCPLQVLDLSYNSLTGSIPKELFFISTMSDSLHLEHNFLSGSLPSDVGNLKNLRLLDLSDNRFSGEIPSSLGECHSLQHLNTSGNFIQGKIPPSLQQLRGLQVLDLSHNNLSGSIPTFLESMSGLVSLNLSFNNLEGDVPKNGIFSNASAVSIVGNDGLCNGIPQLKLPPCLSHSTNKKKPTWELAITISTCSVILFIILVTTVLVHHYHTKKEKSKAQIPLISEPHMRISYAELASATNSFASENLIGAGSFGSVYKGSMTSNGQQLLVAVKVLNLTQRGASQSFFAECETLRCIRHRNLVKILTVCSSIDFHGGNFKALVYEFLPNGNLDRWVHQHPIEDGEHKATDISLRAQIAIDVASALEYLHQSKPLPIIHCDLKPSNVLLDSGMVAHVGDFGLARFLHQDADKSSGWASMRGTIGYVAPEYGLGNEASTHGDVYSYGILLLELFTGKRPTDSEFGEGLGLHKYVEMALPDRVATVVDKHLLQEIKDGEGSASNSTRVADMKISCITSILQVGVQCSEEIPTDRMEITDAVKELQGIRDRLQKHLCREETQLS</sequence>
<dbReference type="InterPro" id="IPR017441">
    <property type="entry name" value="Protein_kinase_ATP_BS"/>
</dbReference>
<evidence type="ECO:0000256" key="4">
    <source>
        <dbReference type="ARBA" id="ARBA00012513"/>
    </source>
</evidence>
<dbReference type="EMBL" id="CM003528">
    <property type="protein sequence ID" value="RCV04881.1"/>
    <property type="molecule type" value="Genomic_DNA"/>
</dbReference>
<dbReference type="Pfam" id="PF23598">
    <property type="entry name" value="LRR_14"/>
    <property type="match status" value="1"/>
</dbReference>
<evidence type="ECO:0000256" key="12">
    <source>
        <dbReference type="ARBA" id="ARBA00022737"/>
    </source>
</evidence>
<dbReference type="InterPro" id="IPR055414">
    <property type="entry name" value="LRR_R13L4/SHOC2-like"/>
</dbReference>
<feature type="domain" description="Protein kinase" evidence="27">
    <location>
        <begin position="876"/>
        <end position="1181"/>
    </location>
</feature>
<dbReference type="PROSITE" id="PS50011">
    <property type="entry name" value="PROTEIN_KINASE_DOM"/>
    <property type="match status" value="1"/>
</dbReference>
<dbReference type="InterPro" id="IPR000719">
    <property type="entry name" value="Prot_kinase_dom"/>
</dbReference>
<keyword evidence="6" id="KW-0723">Serine/threonine-protein kinase</keyword>
<evidence type="ECO:0000256" key="26">
    <source>
        <dbReference type="SAM" id="Phobius"/>
    </source>
</evidence>
<evidence type="ECO:0000256" key="11">
    <source>
        <dbReference type="ARBA" id="ARBA00022729"/>
    </source>
</evidence>
<dbReference type="PRINTS" id="PR00019">
    <property type="entry name" value="LEURICHRPT"/>
</dbReference>
<gene>
    <name evidence="28" type="ORF">SETIT_1G037000v2</name>
</gene>
<dbReference type="GO" id="GO:0005524">
    <property type="term" value="F:ATP binding"/>
    <property type="evidence" value="ECO:0007669"/>
    <property type="project" value="UniProtKB-UniRule"/>
</dbReference>
<keyword evidence="10 26" id="KW-0812">Transmembrane</keyword>
<dbReference type="SUPFAM" id="SSF52047">
    <property type="entry name" value="RNI-like"/>
    <property type="match status" value="1"/>
</dbReference>
<evidence type="ECO:0000256" key="20">
    <source>
        <dbReference type="ARBA" id="ARBA00047899"/>
    </source>
</evidence>
<keyword evidence="9" id="KW-0808">Transferase</keyword>
<dbReference type="FunFam" id="1.10.510.10:FF:000358">
    <property type="entry name" value="Putative leucine-rich repeat receptor-like serine/threonine-protein kinase"/>
    <property type="match status" value="1"/>
</dbReference>
<feature type="transmembrane region" description="Helical" evidence="26">
    <location>
        <begin position="819"/>
        <end position="840"/>
    </location>
</feature>
<evidence type="ECO:0000256" key="13">
    <source>
        <dbReference type="ARBA" id="ARBA00022741"/>
    </source>
</evidence>
<keyword evidence="5" id="KW-1003">Cell membrane</keyword>
<dbReference type="PROSITE" id="PS00107">
    <property type="entry name" value="PROTEIN_KINASE_ATP"/>
    <property type="match status" value="1"/>
</dbReference>
<dbReference type="KEGG" id="sita:101773954"/>
<dbReference type="SMART" id="SM00365">
    <property type="entry name" value="LRR_SD22"/>
    <property type="match status" value="8"/>
</dbReference>
<evidence type="ECO:0000259" key="27">
    <source>
        <dbReference type="PROSITE" id="PS50011"/>
    </source>
</evidence>
<evidence type="ECO:0000256" key="5">
    <source>
        <dbReference type="ARBA" id="ARBA00022475"/>
    </source>
</evidence>
<dbReference type="PROSITE" id="PS00108">
    <property type="entry name" value="PROTEIN_KINASE_ST"/>
    <property type="match status" value="1"/>
</dbReference>
<keyword evidence="13 25" id="KW-0547">Nucleotide-binding</keyword>
<dbReference type="Gene3D" id="3.80.10.10">
    <property type="entry name" value="Ribonuclease Inhibitor"/>
    <property type="match status" value="5"/>
</dbReference>
<evidence type="ECO:0000256" key="10">
    <source>
        <dbReference type="ARBA" id="ARBA00022692"/>
    </source>
</evidence>
<dbReference type="FunFam" id="3.30.200.20:FF:000432">
    <property type="entry name" value="LRR receptor-like serine/threonine-protein kinase EFR"/>
    <property type="match status" value="1"/>
</dbReference>
<dbReference type="InterPro" id="IPR051809">
    <property type="entry name" value="Plant_receptor-like_S/T_kinase"/>
</dbReference>
<dbReference type="SUPFAM" id="SSF52058">
    <property type="entry name" value="L domain-like"/>
    <property type="match status" value="2"/>
</dbReference>
<comment type="function">
    <text evidence="23">The processed protein kinase Xa21 chain released by protein cleavage after X.oryzae pv. oryzae protein Ax21 detection translocates into the nucleus where it can bind and regulate WRKY62, a transcription factor. Confers resistance to the bacterial pathogen X.oryzae pv. oryzae (Xoo).</text>
</comment>
<protein>
    <recommendedName>
        <fullName evidence="24">Receptor kinase-like protein Xa21</fullName>
        <ecNumber evidence="4">2.7.11.1</ecNumber>
    </recommendedName>
</protein>
<dbReference type="GO" id="GO:0005789">
    <property type="term" value="C:endoplasmic reticulum membrane"/>
    <property type="evidence" value="ECO:0007669"/>
    <property type="project" value="UniProtKB-SubCell"/>
</dbReference>
<dbReference type="InterPro" id="IPR003591">
    <property type="entry name" value="Leu-rich_rpt_typical-subtyp"/>
</dbReference>
<dbReference type="FunFam" id="3.80.10.10:FF:000041">
    <property type="entry name" value="LRR receptor-like serine/threonine-protein kinase ERECTA"/>
    <property type="match status" value="1"/>
</dbReference>
<accession>A0A368PGH2</accession>
<dbReference type="SMART" id="SM00220">
    <property type="entry name" value="S_TKc"/>
    <property type="match status" value="1"/>
</dbReference>
<evidence type="ECO:0000256" key="1">
    <source>
        <dbReference type="ARBA" id="ARBA00004251"/>
    </source>
</evidence>
<dbReference type="InterPro" id="IPR011009">
    <property type="entry name" value="Kinase-like_dom_sf"/>
</dbReference>
<dbReference type="SMART" id="SM00369">
    <property type="entry name" value="LRR_TYP"/>
    <property type="match status" value="12"/>
</dbReference>
<evidence type="ECO:0000256" key="2">
    <source>
        <dbReference type="ARBA" id="ARBA00004389"/>
    </source>
</evidence>
<feature type="binding site" evidence="25">
    <location>
        <position position="907"/>
    </location>
    <ligand>
        <name>ATP</name>
        <dbReference type="ChEBI" id="CHEBI:30616"/>
    </ligand>
</feature>
<keyword evidence="14" id="KW-0418">Kinase</keyword>
<evidence type="ECO:0000256" key="24">
    <source>
        <dbReference type="ARBA" id="ARBA00072040"/>
    </source>
</evidence>
<dbReference type="GO" id="GO:0051606">
    <property type="term" value="P:detection of stimulus"/>
    <property type="evidence" value="ECO:0007669"/>
    <property type="project" value="UniProtKB-ARBA"/>
</dbReference>
<dbReference type="FunFam" id="3.80.10.10:FF:000470">
    <property type="entry name" value="LRR receptor-like serine/threonine-protein kinase RPK2"/>
    <property type="match status" value="1"/>
</dbReference>
<evidence type="ECO:0000256" key="6">
    <source>
        <dbReference type="ARBA" id="ARBA00022527"/>
    </source>
</evidence>
<proteinExistence type="inferred from homology"/>
<keyword evidence="19" id="KW-0325">Glycoprotein</keyword>
<comment type="function">
    <text evidence="22">Receptor kinase that detects X.oryzae pv. oryzae protein Ax21 to promote innate immunity. Following X.oryzae pv. oryzae protein Ax21 detection, undergoes cleavage, releasing the processed protein kinase Xa21 chain.</text>
</comment>
<dbReference type="FunFam" id="3.80.10.10:FF:000288">
    <property type="entry name" value="LRR receptor-like serine/threonine-protein kinase EFR"/>
    <property type="match status" value="1"/>
</dbReference>
<dbReference type="Gene3D" id="3.30.200.20">
    <property type="entry name" value="Phosphorylase Kinase, domain 1"/>
    <property type="match status" value="1"/>
</dbReference>
<keyword evidence="12" id="KW-0677">Repeat</keyword>
<evidence type="ECO:0000256" key="17">
    <source>
        <dbReference type="ARBA" id="ARBA00023136"/>
    </source>
</evidence>
<evidence type="ECO:0000256" key="18">
    <source>
        <dbReference type="ARBA" id="ARBA00023170"/>
    </source>
</evidence>
<evidence type="ECO:0000256" key="3">
    <source>
        <dbReference type="ARBA" id="ARBA00008684"/>
    </source>
</evidence>
<dbReference type="Pfam" id="PF07714">
    <property type="entry name" value="PK_Tyr_Ser-Thr"/>
    <property type="match status" value="1"/>
</dbReference>
<name>A0A368PGH2_SETIT</name>
<keyword evidence="15 25" id="KW-0067">ATP-binding</keyword>
<dbReference type="PANTHER" id="PTHR27008:SF596">
    <property type="entry name" value="OS02G0215500 PROTEIN"/>
    <property type="match status" value="1"/>
</dbReference>
<dbReference type="InterPro" id="IPR013210">
    <property type="entry name" value="LRR_N_plant-typ"/>
</dbReference>
<comment type="similarity">
    <text evidence="3">Belongs to the protein kinase superfamily. Ser/Thr protein kinase family.</text>
</comment>
<comment type="catalytic activity">
    <reaction evidence="21">
        <text>L-seryl-[protein] + ATP = O-phospho-L-seryl-[protein] + ADP + H(+)</text>
        <dbReference type="Rhea" id="RHEA:17989"/>
        <dbReference type="Rhea" id="RHEA-COMP:9863"/>
        <dbReference type="Rhea" id="RHEA-COMP:11604"/>
        <dbReference type="ChEBI" id="CHEBI:15378"/>
        <dbReference type="ChEBI" id="CHEBI:29999"/>
        <dbReference type="ChEBI" id="CHEBI:30616"/>
        <dbReference type="ChEBI" id="CHEBI:83421"/>
        <dbReference type="ChEBI" id="CHEBI:456216"/>
        <dbReference type="EC" id="2.7.11.1"/>
    </reaction>
</comment>
<keyword evidence="16 26" id="KW-1133">Transmembrane helix</keyword>
<keyword evidence="17 26" id="KW-0472">Membrane</keyword>
<dbReference type="InterPro" id="IPR032675">
    <property type="entry name" value="LRR_dom_sf"/>
</dbReference>
<dbReference type="Pfam" id="PF00560">
    <property type="entry name" value="LRR_1"/>
    <property type="match status" value="10"/>
</dbReference>
<keyword evidence="7" id="KW-0597">Phosphoprotein</keyword>
<evidence type="ECO:0000256" key="23">
    <source>
        <dbReference type="ARBA" id="ARBA00056628"/>
    </source>
</evidence>
<dbReference type="InterPro" id="IPR008271">
    <property type="entry name" value="Ser/Thr_kinase_AS"/>
</dbReference>
<dbReference type="InterPro" id="IPR001611">
    <property type="entry name" value="Leu-rich_rpt"/>
</dbReference>
<dbReference type="OrthoDB" id="676979at2759"/>
<dbReference type="EC" id="2.7.11.1" evidence="4"/>
<evidence type="ECO:0000313" key="28">
    <source>
        <dbReference type="EMBL" id="RCV04881.1"/>
    </source>
</evidence>
<evidence type="ECO:0000256" key="16">
    <source>
        <dbReference type="ARBA" id="ARBA00022989"/>
    </source>
</evidence>
<comment type="subcellular location">
    <subcellularLocation>
        <location evidence="1">Cell membrane</location>
        <topology evidence="1">Single-pass type I membrane protein</topology>
    </subcellularLocation>
    <subcellularLocation>
        <location evidence="2">Endoplasmic reticulum membrane</location>
        <topology evidence="2">Single-pass membrane protein</topology>
    </subcellularLocation>
</comment>
<evidence type="ECO:0000256" key="8">
    <source>
        <dbReference type="ARBA" id="ARBA00022614"/>
    </source>
</evidence>
<evidence type="ECO:0000256" key="21">
    <source>
        <dbReference type="ARBA" id="ARBA00048679"/>
    </source>
</evidence>
<keyword evidence="11" id="KW-0732">Signal</keyword>
<dbReference type="InterPro" id="IPR001245">
    <property type="entry name" value="Ser-Thr/Tyr_kinase_cat_dom"/>
</dbReference>
<dbReference type="SUPFAM" id="SSF56112">
    <property type="entry name" value="Protein kinase-like (PK-like)"/>
    <property type="match status" value="1"/>
</dbReference>
<dbReference type="FunFam" id="3.80.10.10:FF:000627">
    <property type="entry name" value="Probable leucine-rich repeat receptor-like protein kinase At2g33170"/>
    <property type="match status" value="1"/>
</dbReference>
<dbReference type="PANTHER" id="PTHR27008">
    <property type="entry name" value="OS04G0122200 PROTEIN"/>
    <property type="match status" value="1"/>
</dbReference>
<dbReference type="GO" id="GO:0004674">
    <property type="term" value="F:protein serine/threonine kinase activity"/>
    <property type="evidence" value="ECO:0007669"/>
    <property type="project" value="UniProtKB-KW"/>
</dbReference>
<keyword evidence="8" id="KW-0433">Leucine-rich repeat</keyword>